<reference evidence="2 3" key="1">
    <citation type="submission" date="2022-09" db="EMBL/GenBank/DDBJ databases">
        <title>Enrichment on poylsaccharides allowed isolation of novel metabolic and taxonomic groups of Haloarchaea.</title>
        <authorList>
            <person name="Sorokin D.Y."/>
            <person name="Elcheninov A.G."/>
            <person name="Khizhniak T.V."/>
            <person name="Kolganova T.V."/>
            <person name="Kublanov I.V."/>
        </authorList>
    </citation>
    <scope>NUCLEOTIDE SEQUENCE [LARGE SCALE GENOMIC DNA]</scope>
    <source>
        <strain evidence="2 3">AArc-curdl1</strain>
    </source>
</reference>
<gene>
    <name evidence="2" type="ORF">OB919_14355</name>
</gene>
<evidence type="ECO:0000259" key="1">
    <source>
        <dbReference type="Pfam" id="PF01909"/>
    </source>
</evidence>
<dbReference type="Gene3D" id="3.30.460.10">
    <property type="entry name" value="Beta Polymerase, domain 2"/>
    <property type="match status" value="1"/>
</dbReference>
<dbReference type="Pfam" id="PF01909">
    <property type="entry name" value="NTP_transf_2"/>
    <property type="match status" value="1"/>
</dbReference>
<dbReference type="CDD" id="cd05403">
    <property type="entry name" value="NT_KNTase_like"/>
    <property type="match status" value="1"/>
</dbReference>
<dbReference type="PANTHER" id="PTHR33933:SF1">
    <property type="entry name" value="PROTEIN ADENYLYLTRANSFERASE MNTA-RELATED"/>
    <property type="match status" value="1"/>
</dbReference>
<dbReference type="Gene3D" id="1.10.10.10">
    <property type="entry name" value="Winged helix-like DNA-binding domain superfamily/Winged helix DNA-binding domain"/>
    <property type="match status" value="1"/>
</dbReference>
<dbReference type="AlphaFoldDB" id="A0AAP3E7Q6"/>
<protein>
    <submittedName>
        <fullName evidence="2">Nucleotidyltransferase domain-containing protein</fullName>
    </submittedName>
</protein>
<keyword evidence="3" id="KW-1185">Reference proteome</keyword>
<dbReference type="InterPro" id="IPR011991">
    <property type="entry name" value="ArsR-like_HTH"/>
</dbReference>
<organism evidence="2 3">
    <name type="scientific">Natronosalvus hydrolyticus</name>
    <dbReference type="NCBI Taxonomy" id="2979988"/>
    <lineage>
        <taxon>Archaea</taxon>
        <taxon>Methanobacteriati</taxon>
        <taxon>Methanobacteriota</taxon>
        <taxon>Stenosarchaea group</taxon>
        <taxon>Halobacteria</taxon>
        <taxon>Halobacteriales</taxon>
        <taxon>Natrialbaceae</taxon>
        <taxon>Natronosalvus</taxon>
    </lineage>
</organism>
<comment type="caution">
    <text evidence="2">The sequence shown here is derived from an EMBL/GenBank/DDBJ whole genome shotgun (WGS) entry which is preliminary data.</text>
</comment>
<dbReference type="InterPro" id="IPR043519">
    <property type="entry name" value="NT_sf"/>
</dbReference>
<evidence type="ECO:0000313" key="3">
    <source>
        <dbReference type="Proteomes" id="UP001321047"/>
    </source>
</evidence>
<dbReference type="InterPro" id="IPR036390">
    <property type="entry name" value="WH_DNA-bd_sf"/>
</dbReference>
<proteinExistence type="predicted"/>
<dbReference type="SUPFAM" id="SSF81301">
    <property type="entry name" value="Nucleotidyltransferase"/>
    <property type="match status" value="1"/>
</dbReference>
<dbReference type="PANTHER" id="PTHR33933">
    <property type="entry name" value="NUCLEOTIDYLTRANSFERASE"/>
    <property type="match status" value="1"/>
</dbReference>
<dbReference type="CDD" id="cd00090">
    <property type="entry name" value="HTH_ARSR"/>
    <property type="match status" value="1"/>
</dbReference>
<feature type="domain" description="Polymerase nucleotidyl transferase" evidence="1">
    <location>
        <begin position="110"/>
        <end position="156"/>
    </location>
</feature>
<dbReference type="InterPro" id="IPR002934">
    <property type="entry name" value="Polymerase_NTP_transf_dom"/>
</dbReference>
<dbReference type="RefSeq" id="WP_342809470.1">
    <property type="nucleotide sequence ID" value="NZ_JAOPJZ010000013.1"/>
</dbReference>
<dbReference type="EMBL" id="JAOPJZ010000013">
    <property type="protein sequence ID" value="MCU4753145.1"/>
    <property type="molecule type" value="Genomic_DNA"/>
</dbReference>
<dbReference type="SUPFAM" id="SSF46785">
    <property type="entry name" value="Winged helix' DNA-binding domain"/>
    <property type="match status" value="1"/>
</dbReference>
<accession>A0AAP3E7Q6</accession>
<dbReference type="InterPro" id="IPR052548">
    <property type="entry name" value="Type_VII_TA_antitoxin"/>
</dbReference>
<dbReference type="InterPro" id="IPR036388">
    <property type="entry name" value="WH-like_DNA-bd_sf"/>
</dbReference>
<sequence length="222" mass="25146">MPIRNESTTFELEYPFPEERIFRYQAMQDVLSVVIDQPYSEFTISELATLIDGNQATVSKAVKLLSAVGVVKTQKVGRKQYVGINRDRLNKPDPILSIPQSDFHEPIRAFLDRLADEVEQLVGVVLFGSVARGKADRASDIDVLIIVKEDKTPARRAVQSIVRELQETKFNGNRYTFQPLVESVESARRIGERLREQFDDGITLVGSDQLTEVRKEVYTDGE</sequence>
<dbReference type="Proteomes" id="UP001321047">
    <property type="component" value="Unassembled WGS sequence"/>
</dbReference>
<name>A0AAP3E7Q6_9EURY</name>
<evidence type="ECO:0000313" key="2">
    <source>
        <dbReference type="EMBL" id="MCU4753145.1"/>
    </source>
</evidence>
<dbReference type="GO" id="GO:0016779">
    <property type="term" value="F:nucleotidyltransferase activity"/>
    <property type="evidence" value="ECO:0007669"/>
    <property type="project" value="InterPro"/>
</dbReference>